<evidence type="ECO:0000256" key="3">
    <source>
        <dbReference type="ARBA" id="ARBA00022989"/>
    </source>
</evidence>
<dbReference type="PRINTS" id="PR00248">
    <property type="entry name" value="GPCRMGR"/>
</dbReference>
<dbReference type="InterPro" id="IPR017978">
    <property type="entry name" value="GPCR_3_C"/>
</dbReference>
<keyword evidence="3 7" id="KW-1133">Transmembrane helix</keyword>
<feature type="domain" description="G-protein coupled receptors family 3 profile" evidence="8">
    <location>
        <begin position="225"/>
        <end position="319"/>
    </location>
</feature>
<comment type="subcellular location">
    <subcellularLocation>
        <location evidence="1">Membrane</location>
        <topology evidence="1">Multi-pass membrane protein</topology>
    </subcellularLocation>
</comment>
<dbReference type="InterPro" id="IPR000337">
    <property type="entry name" value="GPCR_3"/>
</dbReference>
<evidence type="ECO:0000256" key="1">
    <source>
        <dbReference type="ARBA" id="ARBA00004141"/>
    </source>
</evidence>
<dbReference type="InterPro" id="IPR050726">
    <property type="entry name" value="mGluR"/>
</dbReference>
<feature type="non-terminal residue" evidence="10">
    <location>
        <position position="1"/>
    </location>
</feature>
<evidence type="ECO:0000256" key="6">
    <source>
        <dbReference type="ARBA" id="ARBA00023180"/>
    </source>
</evidence>
<dbReference type="PANTHER" id="PTHR24060">
    <property type="entry name" value="METABOTROPIC GLUTAMATE RECEPTOR"/>
    <property type="match status" value="1"/>
</dbReference>
<dbReference type="Proteomes" id="UP000695022">
    <property type="component" value="Unplaced"/>
</dbReference>
<name>A0ABM1F6R0_PRICU</name>
<evidence type="ECO:0000256" key="2">
    <source>
        <dbReference type="ARBA" id="ARBA00022692"/>
    </source>
</evidence>
<keyword evidence="6" id="KW-0325">Glycoprotein</keyword>
<evidence type="ECO:0000256" key="7">
    <source>
        <dbReference type="SAM" id="Phobius"/>
    </source>
</evidence>
<sequence length="348" mass="39074">VSPASSSDELSNKELYPYFLRTAPADTMHVRGLMQLIERYGWTYVSVLYQDGSYGETAAAYIREIARNNDICFDAFLKVSQSATSAGYKDIARRLVAHRGVRVVIVFLYVQQFSPIVMALRDTGATQRGRFIWLCSDPASHGNFEDMEELGEGAISFRVWAPADMPDFRRWWATRSLSEYGAYIIANKLVATVLTAWLLPPQAELIQEVATIHRVELRCAVALPVFISSLSYNLFLVTACAYYAVQTRRLPDNYNESRYISFCVYTTLIMWAALLPAYYTVNSTLYKVVLLCLAISFNAYVALICQFVVKIYALYYVPNIEYGIGHGVSAGGVLSATSRVDHHAVSAR</sequence>
<protein>
    <submittedName>
        <fullName evidence="10">Metabotropic glutamate receptor 2-like</fullName>
    </submittedName>
</protein>
<dbReference type="PROSITE" id="PS50259">
    <property type="entry name" value="G_PROTEIN_RECEP_F3_4"/>
    <property type="match status" value="1"/>
</dbReference>
<dbReference type="GeneID" id="106820085"/>
<evidence type="ECO:0000256" key="5">
    <source>
        <dbReference type="ARBA" id="ARBA00023170"/>
    </source>
</evidence>
<keyword evidence="2 7" id="KW-0812">Transmembrane</keyword>
<evidence type="ECO:0000313" key="9">
    <source>
        <dbReference type="Proteomes" id="UP000695022"/>
    </source>
</evidence>
<dbReference type="RefSeq" id="XP_014680131.1">
    <property type="nucleotide sequence ID" value="XM_014824645.1"/>
</dbReference>
<evidence type="ECO:0000259" key="8">
    <source>
        <dbReference type="PROSITE" id="PS50259"/>
    </source>
</evidence>
<keyword evidence="9" id="KW-1185">Reference proteome</keyword>
<dbReference type="SUPFAM" id="SSF53822">
    <property type="entry name" value="Periplasmic binding protein-like I"/>
    <property type="match status" value="1"/>
</dbReference>
<gene>
    <name evidence="10" type="primary">LOC106820085</name>
</gene>
<dbReference type="Gene3D" id="3.40.50.2300">
    <property type="match status" value="2"/>
</dbReference>
<keyword evidence="4 7" id="KW-0472">Membrane</keyword>
<evidence type="ECO:0000313" key="10">
    <source>
        <dbReference type="RefSeq" id="XP_014680131.1"/>
    </source>
</evidence>
<dbReference type="Pfam" id="PF00003">
    <property type="entry name" value="7tm_3"/>
    <property type="match status" value="1"/>
</dbReference>
<feature type="transmembrane region" description="Helical" evidence="7">
    <location>
        <begin position="257"/>
        <end position="279"/>
    </location>
</feature>
<organism evidence="9 10">
    <name type="scientific">Priapulus caudatus</name>
    <name type="common">Priapulid worm</name>
    <dbReference type="NCBI Taxonomy" id="37621"/>
    <lineage>
        <taxon>Eukaryota</taxon>
        <taxon>Metazoa</taxon>
        <taxon>Ecdysozoa</taxon>
        <taxon>Scalidophora</taxon>
        <taxon>Priapulida</taxon>
        <taxon>Priapulimorpha</taxon>
        <taxon>Priapulimorphida</taxon>
        <taxon>Priapulidae</taxon>
        <taxon>Priapulus</taxon>
    </lineage>
</organism>
<proteinExistence type="predicted"/>
<reference evidence="10" key="1">
    <citation type="submission" date="2025-08" db="UniProtKB">
        <authorList>
            <consortium name="RefSeq"/>
        </authorList>
    </citation>
    <scope>IDENTIFICATION</scope>
</reference>
<feature type="transmembrane region" description="Helical" evidence="7">
    <location>
        <begin position="285"/>
        <end position="309"/>
    </location>
</feature>
<feature type="non-terminal residue" evidence="10">
    <location>
        <position position="348"/>
    </location>
</feature>
<feature type="transmembrane region" description="Helical" evidence="7">
    <location>
        <begin position="220"/>
        <end position="245"/>
    </location>
</feature>
<keyword evidence="5" id="KW-0675">Receptor</keyword>
<accession>A0ABM1F6R0</accession>
<dbReference type="InterPro" id="IPR028082">
    <property type="entry name" value="Peripla_BP_I"/>
</dbReference>
<evidence type="ECO:0000256" key="4">
    <source>
        <dbReference type="ARBA" id="ARBA00023136"/>
    </source>
</evidence>